<dbReference type="GO" id="GO:0015171">
    <property type="term" value="F:amino acid transmembrane transporter activity"/>
    <property type="evidence" value="ECO:0007669"/>
    <property type="project" value="TreeGrafter"/>
</dbReference>
<keyword evidence="8" id="KW-1185">Reference proteome</keyword>
<comment type="subcellular location">
    <subcellularLocation>
        <location evidence="1">Cell membrane</location>
        <topology evidence="1">Multi-pass membrane protein</topology>
    </subcellularLocation>
</comment>
<dbReference type="Proteomes" id="UP000051913">
    <property type="component" value="Unassembled WGS sequence"/>
</dbReference>
<evidence type="ECO:0000313" key="8">
    <source>
        <dbReference type="Proteomes" id="UP000051913"/>
    </source>
</evidence>
<proteinExistence type="predicted"/>
<keyword evidence="5 6" id="KW-0472">Membrane</keyword>
<evidence type="ECO:0000256" key="3">
    <source>
        <dbReference type="ARBA" id="ARBA00022692"/>
    </source>
</evidence>
<organism evidence="7 8">
    <name type="scientific">Bradyrhizobium valentinum</name>
    <dbReference type="NCBI Taxonomy" id="1518501"/>
    <lineage>
        <taxon>Bacteria</taxon>
        <taxon>Pseudomonadati</taxon>
        <taxon>Pseudomonadota</taxon>
        <taxon>Alphaproteobacteria</taxon>
        <taxon>Hyphomicrobiales</taxon>
        <taxon>Nitrobacteraceae</taxon>
        <taxon>Bradyrhizobium</taxon>
    </lineage>
</organism>
<name>A0A0R3KR99_9BRAD</name>
<evidence type="ECO:0000256" key="6">
    <source>
        <dbReference type="SAM" id="Phobius"/>
    </source>
</evidence>
<feature type="transmembrane region" description="Helical" evidence="6">
    <location>
        <begin position="157"/>
        <end position="180"/>
    </location>
</feature>
<dbReference type="AlphaFoldDB" id="A0A0R3KR99"/>
<keyword evidence="4 6" id="KW-1133">Transmembrane helix</keyword>
<keyword evidence="3 6" id="KW-0812">Transmembrane</keyword>
<evidence type="ECO:0000313" key="7">
    <source>
        <dbReference type="EMBL" id="KRQ95892.1"/>
    </source>
</evidence>
<keyword evidence="2" id="KW-1003">Cell membrane</keyword>
<sequence length="218" mass="22225">MQELVTLASIVAALAVGVVSPGPSFVMVARVAVASTRARALATALGMGAGGTFFGAAALLGLQSVLLAVPALYAGLKIVGGLYLCYLGYLIFRSAQQPLAAPGADGQSNPQDKYQGSSGTLRAFWLGVTTQISNPKAAIVYASVFAAFLPASFSMGFAAVLLAAVFLVEAAWYALVAVLFSSSGPQRAYLSCKSWVDRAAGAVMLGLGLKLVTSAARP</sequence>
<accession>A0A0R3KR99</accession>
<comment type="caution">
    <text evidence="7">The sequence shown here is derived from an EMBL/GenBank/DDBJ whole genome shotgun (WGS) entry which is preliminary data.</text>
</comment>
<dbReference type="Pfam" id="PF01810">
    <property type="entry name" value="LysE"/>
    <property type="match status" value="1"/>
</dbReference>
<evidence type="ECO:0000256" key="4">
    <source>
        <dbReference type="ARBA" id="ARBA00022989"/>
    </source>
</evidence>
<evidence type="ECO:0000256" key="1">
    <source>
        <dbReference type="ARBA" id="ARBA00004651"/>
    </source>
</evidence>
<dbReference type="EMBL" id="LLXX01000197">
    <property type="protein sequence ID" value="KRQ95892.1"/>
    <property type="molecule type" value="Genomic_DNA"/>
</dbReference>
<evidence type="ECO:0000256" key="2">
    <source>
        <dbReference type="ARBA" id="ARBA00022475"/>
    </source>
</evidence>
<dbReference type="InterPro" id="IPR001123">
    <property type="entry name" value="LeuE-type"/>
</dbReference>
<dbReference type="PANTHER" id="PTHR30086:SF19">
    <property type="entry name" value="THREONINE EFFLUX PROTEIN"/>
    <property type="match status" value="1"/>
</dbReference>
<dbReference type="RefSeq" id="WP_057854649.1">
    <property type="nucleotide sequence ID" value="NZ_LLXX01000197.1"/>
</dbReference>
<dbReference type="GO" id="GO:0005886">
    <property type="term" value="C:plasma membrane"/>
    <property type="evidence" value="ECO:0007669"/>
    <property type="project" value="UniProtKB-SubCell"/>
</dbReference>
<feature type="transmembrane region" description="Helical" evidence="6">
    <location>
        <begin position="74"/>
        <end position="92"/>
    </location>
</feature>
<feature type="transmembrane region" description="Helical" evidence="6">
    <location>
        <begin position="44"/>
        <end position="62"/>
    </location>
</feature>
<dbReference type="PANTHER" id="PTHR30086">
    <property type="entry name" value="ARGININE EXPORTER PROTEIN ARGO"/>
    <property type="match status" value="1"/>
</dbReference>
<dbReference type="OrthoDB" id="7346064at2"/>
<dbReference type="STRING" id="1518501.CQ10_11715"/>
<evidence type="ECO:0000256" key="5">
    <source>
        <dbReference type="ARBA" id="ARBA00023136"/>
    </source>
</evidence>
<reference evidence="7 8" key="1">
    <citation type="submission" date="2014-03" db="EMBL/GenBank/DDBJ databases">
        <title>Bradyrhizobium valentinum sp. nov., isolated from effective nodules of Lupinus mariae-josephae, a lupine endemic of basic-lime soils in Eastern Spain.</title>
        <authorList>
            <person name="Duran D."/>
            <person name="Rey L."/>
            <person name="Navarro A."/>
            <person name="Busquets A."/>
            <person name="Imperial J."/>
            <person name="Ruiz-Argueso T."/>
        </authorList>
    </citation>
    <scope>NUCLEOTIDE SEQUENCE [LARGE SCALE GENOMIC DNA]</scope>
    <source>
        <strain evidence="7 8">LmjM3</strain>
    </source>
</reference>
<gene>
    <name evidence="7" type="ORF">CP49_28090</name>
</gene>
<protein>
    <submittedName>
        <fullName evidence="7">Threonine transporter</fullName>
    </submittedName>
</protein>